<evidence type="ECO:0000313" key="3">
    <source>
        <dbReference type="EMBL" id="PWK54016.1"/>
    </source>
</evidence>
<dbReference type="NCBIfam" id="NF038133">
    <property type="entry name" value="choice_anch_L"/>
    <property type="match status" value="1"/>
</dbReference>
<dbReference type="InterPro" id="IPR003587">
    <property type="entry name" value="Hint_dom_N"/>
</dbReference>
<protein>
    <submittedName>
        <fullName evidence="3">Hint domain-containing protein</fullName>
    </submittedName>
</protein>
<gene>
    <name evidence="3" type="ORF">C8D95_1124</name>
</gene>
<dbReference type="Pfam" id="PF13403">
    <property type="entry name" value="Hint_2"/>
    <property type="match status" value="1"/>
</dbReference>
<feature type="compositionally biased region" description="Low complexity" evidence="1">
    <location>
        <begin position="72"/>
        <end position="89"/>
    </location>
</feature>
<dbReference type="InterPro" id="IPR049804">
    <property type="entry name" value="Choice_anch_L"/>
</dbReference>
<dbReference type="EMBL" id="QGGV01000012">
    <property type="protein sequence ID" value="PWK54016.1"/>
    <property type="molecule type" value="Genomic_DNA"/>
</dbReference>
<evidence type="ECO:0000259" key="2">
    <source>
        <dbReference type="SMART" id="SM00306"/>
    </source>
</evidence>
<feature type="domain" description="Hint" evidence="2">
    <location>
        <begin position="337"/>
        <end position="432"/>
    </location>
</feature>
<sequence length="523" mass="56131">MVQGVELNYNINASAMQMANLIFGDRVTVLSASYTGDNRASAIYSNGDSISPGVVPSDSGVILSTGDARAFTTRNNSQSNTSSSTTTSNDGPNREDDFDELSGTRTYDASFLEVDFIPDAGTEFITMEFVFSSDEYPEYATSIYNDMVGVWINGEIVPLAAGTGQTSVTNINLSGAQNLFISNTGDQYNTEMDGFTVSMSLTIPVIAGQVNSIKIGIADVSDDQYDSNVLIAADSVQGSLIAVTDDVLLRPGTTKTVNVLKNDINLTGGEAWITHINGIAVSPGDSVTLTTGQTITLTADNKLEMVGNNESEDVAFTYGVTSSAGDYAVGFVLLDTVPCFVAGTMIRTSRGEVPIERLEPGDLVETRDDGLQPVRWIGRRILPAEGPMAPVRIAENTFGHHRAVLISPHHRVLITNQQAELLFGSHEVLVAARDLVDGRAVRQVQGGMVEYVHILFDRHQIVWSDGLESESFLPGPQTTSCFDAETVAEIRHIFPELDPATGLGYGPAARPALKRFEARLLVA</sequence>
<name>A0A316G292_9RHOB</name>
<feature type="region of interest" description="Disordered" evidence="1">
    <location>
        <begin position="72"/>
        <end position="100"/>
    </location>
</feature>
<evidence type="ECO:0000313" key="4">
    <source>
        <dbReference type="Proteomes" id="UP000245390"/>
    </source>
</evidence>
<dbReference type="InterPro" id="IPR036844">
    <property type="entry name" value="Hint_dom_sf"/>
</dbReference>
<dbReference type="SMART" id="SM00306">
    <property type="entry name" value="HintN"/>
    <property type="match status" value="1"/>
</dbReference>
<proteinExistence type="predicted"/>
<dbReference type="RefSeq" id="WP_109760811.1">
    <property type="nucleotide sequence ID" value="NZ_CP034588.1"/>
</dbReference>
<dbReference type="AlphaFoldDB" id="A0A316G292"/>
<organism evidence="3 4">
    <name type="scientific">Silicimonas algicola</name>
    <dbReference type="NCBI Taxonomy" id="1826607"/>
    <lineage>
        <taxon>Bacteria</taxon>
        <taxon>Pseudomonadati</taxon>
        <taxon>Pseudomonadota</taxon>
        <taxon>Alphaproteobacteria</taxon>
        <taxon>Rhodobacterales</taxon>
        <taxon>Paracoccaceae</taxon>
    </lineage>
</organism>
<dbReference type="SUPFAM" id="SSF51294">
    <property type="entry name" value="Hedgehog/intein (Hint) domain"/>
    <property type="match status" value="1"/>
</dbReference>
<dbReference type="Proteomes" id="UP000245390">
    <property type="component" value="Unassembled WGS sequence"/>
</dbReference>
<dbReference type="KEGG" id="salo:EF888_19305"/>
<reference evidence="3 4" key="1">
    <citation type="submission" date="2018-05" db="EMBL/GenBank/DDBJ databases">
        <title>Genomic Encyclopedia of Type Strains, Phase IV (KMG-IV): sequencing the most valuable type-strain genomes for metagenomic binning, comparative biology and taxonomic classification.</title>
        <authorList>
            <person name="Goeker M."/>
        </authorList>
    </citation>
    <scope>NUCLEOTIDE SEQUENCE [LARGE SCALE GENOMIC DNA]</scope>
    <source>
        <strain evidence="3 4">DSM 103371</strain>
    </source>
</reference>
<dbReference type="OrthoDB" id="6305173at2"/>
<evidence type="ECO:0000256" key="1">
    <source>
        <dbReference type="SAM" id="MobiDB-lite"/>
    </source>
</evidence>
<comment type="caution">
    <text evidence="3">The sequence shown here is derived from an EMBL/GenBank/DDBJ whole genome shotgun (WGS) entry which is preliminary data.</text>
</comment>
<dbReference type="InterPro" id="IPR028992">
    <property type="entry name" value="Hedgehog/Intein_dom"/>
</dbReference>
<dbReference type="Gene3D" id="2.170.16.10">
    <property type="entry name" value="Hedgehog/Intein (Hint) domain"/>
    <property type="match status" value="1"/>
</dbReference>
<keyword evidence="4" id="KW-1185">Reference proteome</keyword>
<accession>A0A316G292</accession>